<reference evidence="3" key="1">
    <citation type="submission" date="2015-10" db="EMBL/GenBank/DDBJ databases">
        <title>Analysis of five complete genome sequences for members of the class Peribacteria in the recently recognized Peregrinibacteria bacterial phylum.</title>
        <authorList>
            <person name="Anantharaman K."/>
            <person name="Brown C.T."/>
            <person name="Burstein D."/>
            <person name="Castelle C.J."/>
            <person name="Probst A.J."/>
            <person name="Thomas B.C."/>
            <person name="Williams K.H."/>
            <person name="Banfield J.F."/>
        </authorList>
    </citation>
    <scope>NUCLEOTIDE SEQUENCE [LARGE SCALE GENOMIC DNA]</scope>
</reference>
<dbReference type="InterPro" id="IPR038695">
    <property type="entry name" value="Saro_0823-like_sf"/>
</dbReference>
<accession>A0A0S1SLC7</accession>
<dbReference type="EMBL" id="CP013065">
    <property type="protein sequence ID" value="ALM12752.1"/>
    <property type="molecule type" value="Genomic_DNA"/>
</dbReference>
<evidence type="ECO:0008006" key="4">
    <source>
        <dbReference type="Google" id="ProtNLM"/>
    </source>
</evidence>
<dbReference type="PANTHER" id="PTHR37953:SF1">
    <property type="entry name" value="UPF0127 PROTEIN MJ1496"/>
    <property type="match status" value="1"/>
</dbReference>
<name>A0A0S1SGW0_9BACT</name>
<dbReference type="Gene3D" id="2.60.120.1140">
    <property type="entry name" value="Protein of unknown function DUF192"/>
    <property type="match status" value="1"/>
</dbReference>
<feature type="signal peptide" evidence="1">
    <location>
        <begin position="1"/>
        <end position="17"/>
    </location>
</feature>
<dbReference type="PANTHER" id="PTHR37953">
    <property type="entry name" value="UPF0127 PROTEIN MJ1496"/>
    <property type="match status" value="1"/>
</dbReference>
<dbReference type="KEGG" id="prf:PeribacterA2_0048"/>
<accession>A0A0S1SGW0</accession>
<protein>
    <recommendedName>
        <fullName evidence="4">DUF192 domain-containing protein</fullName>
    </recommendedName>
</protein>
<keyword evidence="1" id="KW-0732">Signal</keyword>
<dbReference type="Proteomes" id="UP000069135">
    <property type="component" value="Chromosome"/>
</dbReference>
<evidence type="ECO:0000313" key="3">
    <source>
        <dbReference type="Proteomes" id="UP000069135"/>
    </source>
</evidence>
<gene>
    <name evidence="2" type="ORF">PeribacterD1_0048</name>
</gene>
<dbReference type="STRING" id="1735162.PeribacterB2_0048"/>
<reference evidence="2 3" key="2">
    <citation type="journal article" date="2016" name="PeerJ">
        <title>Analysis of five complete genome sequences for members of the class Peribacteria in the recently recognized Peregrinibacteria bacterial phylum.</title>
        <authorList>
            <person name="Anantharaman K."/>
            <person name="Brown C.T."/>
            <person name="Burstein D."/>
            <person name="Castelle C.J."/>
            <person name="Probst A.J."/>
            <person name="Thomas B.C."/>
            <person name="Williams K.H."/>
            <person name="Banfield J.F."/>
        </authorList>
    </citation>
    <scope>NUCLEOTIDE SEQUENCE [LARGE SCALE GENOMIC DNA]</scope>
    <source>
        <strain evidence="2">RIFOXYD1_FULL_PER-ii_59_16</strain>
    </source>
</reference>
<evidence type="ECO:0000256" key="1">
    <source>
        <dbReference type="SAM" id="SignalP"/>
    </source>
</evidence>
<accession>A0A0S1SWX7</accession>
<feature type="chain" id="PRO_5009797837" description="DUF192 domain-containing protein" evidence="1">
    <location>
        <begin position="18"/>
        <end position="161"/>
    </location>
</feature>
<accession>A0A0S1SGS6</accession>
<dbReference type="AlphaFoldDB" id="A0A0S1SGW0"/>
<dbReference type="PROSITE" id="PS51257">
    <property type="entry name" value="PROKAR_LIPOPROTEIN"/>
    <property type="match status" value="1"/>
</dbReference>
<sequence>MSTRSASLVFFCLFALAGCSATITPPEEGAGTVRLVGPADVSVPVAVEFARTPEEHQRGLQGRTSLVYGNGMLFLFEDSAVRSFWMKDTLLPLDIAFFDAEGRFVSQASMVPCPPEEGAACPSTLSTGPAQFALEVPAGFLKAAGVEEGWNLVLGPWAASE</sequence>
<dbReference type="Pfam" id="PF02643">
    <property type="entry name" value="DUF192"/>
    <property type="match status" value="1"/>
</dbReference>
<evidence type="ECO:0000313" key="2">
    <source>
        <dbReference type="EMBL" id="ALM12752.1"/>
    </source>
</evidence>
<dbReference type="InterPro" id="IPR003795">
    <property type="entry name" value="DUF192"/>
</dbReference>
<accession>A0A0S1SSS1</accession>
<organism evidence="2 3">
    <name type="scientific">Candidatus Peribacter riflensis</name>
    <dbReference type="NCBI Taxonomy" id="1735162"/>
    <lineage>
        <taxon>Bacteria</taxon>
        <taxon>Candidatus Peregrinibacteriota</taxon>
        <taxon>Candidatus Peribacteria</taxon>
        <taxon>Candidatus Peribacterales</taxon>
        <taxon>Candidatus Peribacteraceae</taxon>
        <taxon>Candidatus Peribacter</taxon>
    </lineage>
</organism>
<proteinExistence type="predicted"/>